<dbReference type="PANTHER" id="PTHR21174:SF0">
    <property type="entry name" value="HD PHOSPHOHYDROLASE FAMILY PROTEIN-RELATED"/>
    <property type="match status" value="1"/>
</dbReference>
<reference evidence="2" key="1">
    <citation type="submission" date="2016-10" db="EMBL/GenBank/DDBJ databases">
        <authorList>
            <person name="Varghese N."/>
            <person name="Submissions S."/>
        </authorList>
    </citation>
    <scope>NUCLEOTIDE SEQUENCE [LARGE SCALE GENOMIC DNA]</scope>
    <source>
        <strain evidence="2">CGMCC 1.7061</strain>
    </source>
</reference>
<proteinExistence type="predicted"/>
<gene>
    <name evidence="1" type="ORF">SAMN04487963_2366</name>
</gene>
<dbReference type="Proteomes" id="UP000198519">
    <property type="component" value="Unassembled WGS sequence"/>
</dbReference>
<dbReference type="GO" id="GO:0016787">
    <property type="term" value="F:hydrolase activity"/>
    <property type="evidence" value="ECO:0007669"/>
    <property type="project" value="UniProtKB-KW"/>
</dbReference>
<name>A0A1I4QFR6_9GAMM</name>
<evidence type="ECO:0000313" key="2">
    <source>
        <dbReference type="Proteomes" id="UP000198519"/>
    </source>
</evidence>
<dbReference type="STRING" id="488535.SAMN04487963_2366"/>
<organism evidence="1 2">
    <name type="scientific">Marinobacter zhejiangensis</name>
    <dbReference type="NCBI Taxonomy" id="488535"/>
    <lineage>
        <taxon>Bacteria</taxon>
        <taxon>Pseudomonadati</taxon>
        <taxon>Pseudomonadota</taxon>
        <taxon>Gammaproteobacteria</taxon>
        <taxon>Pseudomonadales</taxon>
        <taxon>Marinobacteraceae</taxon>
        <taxon>Marinobacter</taxon>
    </lineage>
</organism>
<accession>A0A1I4QFR6</accession>
<dbReference type="PIRSF" id="PIRSF035170">
    <property type="entry name" value="HD_phosphohydro"/>
    <property type="match status" value="1"/>
</dbReference>
<dbReference type="Gene3D" id="1.10.3210.10">
    <property type="entry name" value="Hypothetical protein af1432"/>
    <property type="match status" value="1"/>
</dbReference>
<keyword evidence="1" id="KW-0378">Hydrolase</keyword>
<keyword evidence="2" id="KW-1185">Reference proteome</keyword>
<sequence>MAVAVNPELETSWQRCWPALGASGDGQQVMARLLDAYQEPQRKYHTAQHLAECLQWWEACREQAEKPAEVEMSLWFHDAVYDVKGRDNEARSAAWAVQALREAGVSEESLGRISALILATRHSVTPETSDQQLLVDIDLAILGAPRPRFDAYEAQIREEYRWVPDALYSDKRREVLAGFEARDAIYRTPRLYALLEAQARSNLAHALSQL</sequence>
<evidence type="ECO:0000313" key="1">
    <source>
        <dbReference type="EMBL" id="SFM38857.1"/>
    </source>
</evidence>
<dbReference type="AlphaFoldDB" id="A0A1I4QFR6"/>
<dbReference type="InterPro" id="IPR009218">
    <property type="entry name" value="HD_phosphohydro"/>
</dbReference>
<protein>
    <submittedName>
        <fullName evidence="1">Predicted metal-dependent phosphohydrolase, HD superfamily</fullName>
    </submittedName>
</protein>
<dbReference type="EMBL" id="FOUE01000003">
    <property type="protein sequence ID" value="SFM38857.1"/>
    <property type="molecule type" value="Genomic_DNA"/>
</dbReference>
<dbReference type="PANTHER" id="PTHR21174">
    <property type="match status" value="1"/>
</dbReference>
<dbReference type="SUPFAM" id="SSF109604">
    <property type="entry name" value="HD-domain/PDEase-like"/>
    <property type="match status" value="1"/>
</dbReference>
<dbReference type="OrthoDB" id="9808993at2"/>